<comment type="caution">
    <text evidence="12">The sequence shown here is derived from an EMBL/GenBank/DDBJ whole genome shotgun (WGS) entry which is preliminary data.</text>
</comment>
<dbReference type="InterPro" id="IPR013785">
    <property type="entry name" value="Aldolase_TIM"/>
</dbReference>
<keyword evidence="4 9" id="KW-0028">Amino-acid biosynthesis</keyword>
<feature type="active site" description="Proton acceptor" evidence="9">
    <location>
        <position position="89"/>
    </location>
</feature>
<comment type="function">
    <text evidence="1 9">The alpha subunit is responsible for the aldol cleavage of indoleglycerol phosphate to indole and glyceraldehyde 3-phosphate.</text>
</comment>
<proteinExistence type="inferred from homology"/>
<dbReference type="GO" id="GO:0004834">
    <property type="term" value="F:tryptophan synthase activity"/>
    <property type="evidence" value="ECO:0007669"/>
    <property type="project" value="UniProtKB-UniRule"/>
</dbReference>
<comment type="subunit">
    <text evidence="3 9">Tetramer of two alpha and two beta chains.</text>
</comment>
<dbReference type="GO" id="GO:0005829">
    <property type="term" value="C:cytosol"/>
    <property type="evidence" value="ECO:0007669"/>
    <property type="project" value="TreeGrafter"/>
</dbReference>
<dbReference type="PANTHER" id="PTHR43406:SF1">
    <property type="entry name" value="TRYPTOPHAN SYNTHASE ALPHA CHAIN, CHLOROPLASTIC"/>
    <property type="match status" value="1"/>
</dbReference>
<feature type="active site" description="Proton acceptor" evidence="9">
    <location>
        <position position="100"/>
    </location>
</feature>
<accession>F1T504</accession>
<keyword evidence="5 9" id="KW-0822">Tryptophan biosynthesis</keyword>
<evidence type="ECO:0000256" key="8">
    <source>
        <dbReference type="ARBA" id="ARBA00049047"/>
    </source>
</evidence>
<name>F1T504_9ACTN</name>
<comment type="catalytic activity">
    <reaction evidence="8 9">
        <text>(1S,2R)-1-C-(indol-3-yl)glycerol 3-phosphate + L-serine = D-glyceraldehyde 3-phosphate + L-tryptophan + H2O</text>
        <dbReference type="Rhea" id="RHEA:10532"/>
        <dbReference type="ChEBI" id="CHEBI:15377"/>
        <dbReference type="ChEBI" id="CHEBI:33384"/>
        <dbReference type="ChEBI" id="CHEBI:57912"/>
        <dbReference type="ChEBI" id="CHEBI:58866"/>
        <dbReference type="ChEBI" id="CHEBI:59776"/>
        <dbReference type="EC" id="4.2.1.20"/>
    </reaction>
</comment>
<comment type="similarity">
    <text evidence="9 10">Belongs to the TrpA family.</text>
</comment>
<dbReference type="HAMAP" id="MF_00131">
    <property type="entry name" value="Trp_synth_alpha"/>
    <property type="match status" value="1"/>
</dbReference>
<keyword evidence="6 9" id="KW-0057">Aromatic amino acid biosynthesis</keyword>
<evidence type="ECO:0000313" key="13">
    <source>
        <dbReference type="Proteomes" id="UP000005947"/>
    </source>
</evidence>
<reference evidence="12 13" key="1">
    <citation type="submission" date="2011-02" db="EMBL/GenBank/DDBJ databases">
        <authorList>
            <person name="Muzny D."/>
            <person name="Qin X."/>
            <person name="Buhay C."/>
            <person name="Dugan-Rocha S."/>
            <person name="Ding Y."/>
            <person name="Chen G."/>
            <person name="Hawes A."/>
            <person name="Holder M."/>
            <person name="Jhangiani S."/>
            <person name="Johnson A."/>
            <person name="Khan Z."/>
            <person name="Li Z."/>
            <person name="Liu W."/>
            <person name="Liu X."/>
            <person name="Perez L."/>
            <person name="Shen H."/>
            <person name="Wang Q."/>
            <person name="Watt J."/>
            <person name="Xi L."/>
            <person name="Xin Y."/>
            <person name="Zhou J."/>
            <person name="Deng J."/>
            <person name="Jiang H."/>
            <person name="Liu Y."/>
            <person name="Qu J."/>
            <person name="Song X.-Z."/>
            <person name="Zhang L."/>
            <person name="Villasana D."/>
            <person name="Johnson A."/>
            <person name="Liu J."/>
            <person name="Liyanage D."/>
            <person name="Lorensuhewa L."/>
            <person name="Robinson T."/>
            <person name="Song A."/>
            <person name="Song B.-B."/>
            <person name="Dinh H."/>
            <person name="Thornton R."/>
            <person name="Coyle M."/>
            <person name="Francisco L."/>
            <person name="Jackson L."/>
            <person name="Javaid M."/>
            <person name="Korchina V."/>
            <person name="Kovar C."/>
            <person name="Mata R."/>
            <person name="Mathew T."/>
            <person name="Ngo R."/>
            <person name="Nguyen L."/>
            <person name="Nguyen N."/>
            <person name="Okwuonu G."/>
            <person name="Ongeri F."/>
            <person name="Pham C."/>
            <person name="Simmons D."/>
            <person name="Wilczek-Boney K."/>
            <person name="Hale W."/>
            <person name="Jakkamsetti A."/>
            <person name="Pham P."/>
            <person name="Ruth R."/>
            <person name="San Lucas F."/>
            <person name="Warren J."/>
            <person name="Zhang J."/>
            <person name="Zhao Z."/>
            <person name="Zhou C."/>
            <person name="Zhu D."/>
            <person name="Lee S."/>
            <person name="Bess C."/>
            <person name="Blankenburg K."/>
            <person name="Forbes L."/>
            <person name="Fu Q."/>
            <person name="Gubbala S."/>
            <person name="Hirani K."/>
            <person name="Jayaseelan J.C."/>
            <person name="Lara F."/>
            <person name="Munidasa M."/>
            <person name="Palculict T."/>
            <person name="Patil S."/>
            <person name="Pu L.-L."/>
            <person name="Saada N."/>
            <person name="Tang L."/>
            <person name="Weissenberger G."/>
            <person name="Zhu Y."/>
            <person name="Hemphill L."/>
            <person name="Shang Y."/>
            <person name="Youmans B."/>
            <person name="Ayvaz T."/>
            <person name="Ross M."/>
            <person name="Santibanez J."/>
            <person name="Aqrawi P."/>
            <person name="Gross S."/>
            <person name="Joshi V."/>
            <person name="Fowler G."/>
            <person name="Nazareth L."/>
            <person name="Reid J."/>
            <person name="Worley K."/>
            <person name="Petrosino J."/>
            <person name="Highlander S."/>
            <person name="Gibbs R."/>
        </authorList>
    </citation>
    <scope>NUCLEOTIDE SEQUENCE [LARGE SCALE GENOMIC DNA]</scope>
    <source>
        <strain evidence="12 13">DSM 15829</strain>
    </source>
</reference>
<dbReference type="CDD" id="cd04724">
    <property type="entry name" value="Tryptophan_synthase_alpha"/>
    <property type="match status" value="1"/>
</dbReference>
<dbReference type="NCBIfam" id="TIGR00262">
    <property type="entry name" value="trpA"/>
    <property type="match status" value="1"/>
</dbReference>
<dbReference type="Pfam" id="PF00290">
    <property type="entry name" value="Trp_syntA"/>
    <property type="match status" value="1"/>
</dbReference>
<dbReference type="UniPathway" id="UPA00035">
    <property type="reaction ID" value="UER00044"/>
</dbReference>
<dbReference type="eggNOG" id="COG0159">
    <property type="taxonomic scope" value="Bacteria"/>
</dbReference>
<dbReference type="FunFam" id="3.20.20.70:FF:000037">
    <property type="entry name" value="Tryptophan synthase alpha chain"/>
    <property type="match status" value="1"/>
</dbReference>
<evidence type="ECO:0000256" key="5">
    <source>
        <dbReference type="ARBA" id="ARBA00022822"/>
    </source>
</evidence>
<comment type="pathway">
    <text evidence="2 9">Amino-acid biosynthesis; L-tryptophan biosynthesis; L-tryptophan from chorismate: step 5/5.</text>
</comment>
<dbReference type="EC" id="4.2.1.20" evidence="9"/>
<dbReference type="PANTHER" id="PTHR43406">
    <property type="entry name" value="TRYPTOPHAN SYNTHASE, ALPHA CHAIN"/>
    <property type="match status" value="1"/>
</dbReference>
<dbReference type="Gene3D" id="3.20.20.70">
    <property type="entry name" value="Aldolase class I"/>
    <property type="match status" value="1"/>
</dbReference>
<dbReference type="RefSeq" id="WP_006302899.1">
    <property type="nucleotide sequence ID" value="NZ_ACGK02000001.1"/>
</dbReference>
<evidence type="ECO:0000256" key="4">
    <source>
        <dbReference type="ARBA" id="ARBA00022605"/>
    </source>
</evidence>
<evidence type="ECO:0000256" key="2">
    <source>
        <dbReference type="ARBA" id="ARBA00004733"/>
    </source>
</evidence>
<dbReference type="Proteomes" id="UP000005947">
    <property type="component" value="Unassembled WGS sequence"/>
</dbReference>
<evidence type="ECO:0000256" key="9">
    <source>
        <dbReference type="HAMAP-Rule" id="MF_00131"/>
    </source>
</evidence>
<keyword evidence="13" id="KW-1185">Reference proteome</keyword>
<organism evidence="12 13">
    <name type="scientific">Fannyhessea vaginae DSM 15829</name>
    <dbReference type="NCBI Taxonomy" id="525256"/>
    <lineage>
        <taxon>Bacteria</taxon>
        <taxon>Bacillati</taxon>
        <taxon>Actinomycetota</taxon>
        <taxon>Coriobacteriia</taxon>
        <taxon>Coriobacteriales</taxon>
        <taxon>Atopobiaceae</taxon>
        <taxon>Fannyhessea</taxon>
    </lineage>
</organism>
<dbReference type="OrthoDB" id="9804578at2"/>
<gene>
    <name evidence="9 12" type="primary">trpA</name>
    <name evidence="12" type="ORF">HMPREF0091_10717</name>
</gene>
<sequence>MNNMSKIAEAFGFTKTQSAKNQSHTEGEIEPTGTDASGQLNDCVTYSNASGTKRHHKAFIPFITCGDPDLDTTRALILEMQAQGADLIELGIPFSDPCAEGPTIQEANIRALKTGITTDDIFDFVQSLTTCPDKTAPMQAPLVHVPLVFMTYANVVFSYGSARFMQRCKETGIAGIILPDVPFEERNEFLPDCKKYGIALISLVAPTSKDRIERIAQGAQGFIYVVSSLGVTGERSEFSNNLADMIALIRKNTNLPCAIGFGISTPEAAQDMARLADGVIVGSAIVKMVGHYQQDAPQHVGRFVHAMKDACRLASSSLTFETKCNV</sequence>
<dbReference type="GeneID" id="93210318"/>
<dbReference type="SUPFAM" id="SSF51366">
    <property type="entry name" value="Ribulose-phoshate binding barrel"/>
    <property type="match status" value="1"/>
</dbReference>
<evidence type="ECO:0000256" key="6">
    <source>
        <dbReference type="ARBA" id="ARBA00023141"/>
    </source>
</evidence>
<dbReference type="AlphaFoldDB" id="F1T504"/>
<evidence type="ECO:0000256" key="10">
    <source>
        <dbReference type="RuleBase" id="RU003662"/>
    </source>
</evidence>
<dbReference type="InterPro" id="IPR002028">
    <property type="entry name" value="Trp_synthase_suA"/>
</dbReference>
<evidence type="ECO:0000256" key="7">
    <source>
        <dbReference type="ARBA" id="ARBA00023239"/>
    </source>
</evidence>
<evidence type="ECO:0000256" key="3">
    <source>
        <dbReference type="ARBA" id="ARBA00011270"/>
    </source>
</evidence>
<evidence type="ECO:0000256" key="11">
    <source>
        <dbReference type="SAM" id="MobiDB-lite"/>
    </source>
</evidence>
<protein>
    <recommendedName>
        <fullName evidence="9">Tryptophan synthase alpha chain</fullName>
        <ecNumber evidence="9">4.2.1.20</ecNumber>
    </recommendedName>
</protein>
<feature type="region of interest" description="Disordered" evidence="11">
    <location>
        <begin position="12"/>
        <end position="36"/>
    </location>
</feature>
<feature type="compositionally biased region" description="Polar residues" evidence="11">
    <location>
        <begin position="14"/>
        <end position="24"/>
    </location>
</feature>
<dbReference type="InterPro" id="IPR011060">
    <property type="entry name" value="RibuloseP-bd_barrel"/>
</dbReference>
<dbReference type="EMBL" id="ACGK02000001">
    <property type="protein sequence ID" value="EGF23770.1"/>
    <property type="molecule type" value="Genomic_DNA"/>
</dbReference>
<evidence type="ECO:0000256" key="1">
    <source>
        <dbReference type="ARBA" id="ARBA00003365"/>
    </source>
</evidence>
<evidence type="ECO:0000313" key="12">
    <source>
        <dbReference type="EMBL" id="EGF23770.1"/>
    </source>
</evidence>
<keyword evidence="7 9" id="KW-0456">Lyase</keyword>